<keyword evidence="2" id="KW-1185">Reference proteome</keyword>
<dbReference type="OrthoDB" id="1745631at2759"/>
<accession>A0A2P5FRV0</accession>
<dbReference type="InParanoid" id="A0A2P5FRV0"/>
<dbReference type="PANTHER" id="PTHR46554:SF5">
    <property type="entry name" value="OS10G0327400 PROTEIN"/>
    <property type="match status" value="1"/>
</dbReference>
<comment type="caution">
    <text evidence="1">The sequence shown here is derived from an EMBL/GenBank/DDBJ whole genome shotgun (WGS) entry which is preliminary data.</text>
</comment>
<dbReference type="Proteomes" id="UP000237000">
    <property type="component" value="Unassembled WGS sequence"/>
</dbReference>
<organism evidence="1 2">
    <name type="scientific">Trema orientale</name>
    <name type="common">Charcoal tree</name>
    <name type="synonym">Celtis orientalis</name>
    <dbReference type="NCBI Taxonomy" id="63057"/>
    <lineage>
        <taxon>Eukaryota</taxon>
        <taxon>Viridiplantae</taxon>
        <taxon>Streptophyta</taxon>
        <taxon>Embryophyta</taxon>
        <taxon>Tracheophyta</taxon>
        <taxon>Spermatophyta</taxon>
        <taxon>Magnoliopsida</taxon>
        <taxon>eudicotyledons</taxon>
        <taxon>Gunneridae</taxon>
        <taxon>Pentapetalae</taxon>
        <taxon>rosids</taxon>
        <taxon>fabids</taxon>
        <taxon>Rosales</taxon>
        <taxon>Cannabaceae</taxon>
        <taxon>Trema</taxon>
    </lineage>
</organism>
<evidence type="ECO:0000313" key="1">
    <source>
        <dbReference type="EMBL" id="POO00484.1"/>
    </source>
</evidence>
<dbReference type="PANTHER" id="PTHR46554">
    <property type="entry name" value="MEDIATOR OF RNA POLYMERASE II TRANSCRIPTION SUBUNIT 26A-RELATED"/>
    <property type="match status" value="1"/>
</dbReference>
<feature type="non-terminal residue" evidence="1">
    <location>
        <position position="108"/>
    </location>
</feature>
<dbReference type="EMBL" id="JXTC01000012">
    <property type="protein sequence ID" value="POO00484.1"/>
    <property type="molecule type" value="Genomic_DNA"/>
</dbReference>
<gene>
    <name evidence="1" type="ORF">TorRG33x02_035580</name>
</gene>
<name>A0A2P5FRV0_TREOI</name>
<evidence type="ECO:0000313" key="2">
    <source>
        <dbReference type="Proteomes" id="UP000237000"/>
    </source>
</evidence>
<sequence>MSLNLGDLDRWRRFFQGANSSIFEIIEQEIGVPAVDHAKEFWLLQSRIDKKLFSQHLNGCTCSHQTDEFDQMRITDKSRSNHDNFIDMLQCGHTGGYYDKENRLDSTK</sequence>
<dbReference type="AlphaFoldDB" id="A0A2P5FRV0"/>
<proteinExistence type="predicted"/>
<reference evidence="2" key="1">
    <citation type="submission" date="2016-06" db="EMBL/GenBank/DDBJ databases">
        <title>Parallel loss of symbiosis genes in relatives of nitrogen-fixing non-legume Parasponia.</title>
        <authorList>
            <person name="Van Velzen R."/>
            <person name="Holmer R."/>
            <person name="Bu F."/>
            <person name="Rutten L."/>
            <person name="Van Zeijl A."/>
            <person name="Liu W."/>
            <person name="Santuari L."/>
            <person name="Cao Q."/>
            <person name="Sharma T."/>
            <person name="Shen D."/>
            <person name="Roswanjaya Y."/>
            <person name="Wardhani T."/>
            <person name="Kalhor M.S."/>
            <person name="Jansen J."/>
            <person name="Van den Hoogen J."/>
            <person name="Gungor B."/>
            <person name="Hartog M."/>
            <person name="Hontelez J."/>
            <person name="Verver J."/>
            <person name="Yang W.-C."/>
            <person name="Schijlen E."/>
            <person name="Repin R."/>
            <person name="Schilthuizen M."/>
            <person name="Schranz E."/>
            <person name="Heidstra R."/>
            <person name="Miyata K."/>
            <person name="Fedorova E."/>
            <person name="Kohlen W."/>
            <person name="Bisseling T."/>
            <person name="Smit S."/>
            <person name="Geurts R."/>
        </authorList>
    </citation>
    <scope>NUCLEOTIDE SEQUENCE [LARGE SCALE GENOMIC DNA]</scope>
    <source>
        <strain evidence="2">cv. RG33-2</strain>
    </source>
</reference>
<protein>
    <submittedName>
        <fullName evidence="1">Uncharacterized protein</fullName>
    </submittedName>
</protein>